<keyword evidence="13" id="KW-0534">Nitrate assimilation</keyword>
<dbReference type="GO" id="GO:0020037">
    <property type="term" value="F:heme binding"/>
    <property type="evidence" value="ECO:0007669"/>
    <property type="project" value="TreeGrafter"/>
</dbReference>
<evidence type="ECO:0000256" key="11">
    <source>
        <dbReference type="ARBA" id="ARBA00023002"/>
    </source>
</evidence>
<feature type="binding site" description="axial binding residue" evidence="20">
    <location>
        <position position="194"/>
    </location>
    <ligand>
        <name>heme b</name>
        <dbReference type="ChEBI" id="CHEBI:60344"/>
        <label>1</label>
    </ligand>
    <ligandPart>
        <name>Fe</name>
        <dbReference type="ChEBI" id="CHEBI:18248"/>
    </ligandPart>
</feature>
<dbReference type="Pfam" id="PF02665">
    <property type="entry name" value="Nitrate_red_gam"/>
    <property type="match status" value="1"/>
</dbReference>
<evidence type="ECO:0000256" key="19">
    <source>
        <dbReference type="ARBA" id="ARBA00071287"/>
    </source>
</evidence>
<name>A0A516X0H4_9ACTN</name>
<keyword evidence="5" id="KW-1003">Cell membrane</keyword>
<comment type="cofactor">
    <cofactor evidence="2">
        <name>heme b</name>
        <dbReference type="ChEBI" id="CHEBI:60344"/>
    </cofactor>
</comment>
<feature type="domain" description="NarG-like" evidence="22">
    <location>
        <begin position="10"/>
        <end position="231"/>
    </location>
</feature>
<accession>A0A516X0H4</accession>
<evidence type="ECO:0000313" key="23">
    <source>
        <dbReference type="EMBL" id="QDQ96596.1"/>
    </source>
</evidence>
<keyword evidence="4" id="KW-0813">Transport</keyword>
<comment type="similarity">
    <text evidence="17">In the C-terminal section; belongs to the nitrate reductase gamma subunit family.</text>
</comment>
<dbReference type="Gene3D" id="1.20.950.20">
    <property type="entry name" value="Transmembrane di-heme cytochromes, Chain C"/>
    <property type="match status" value="1"/>
</dbReference>
<organism evidence="23 24">
    <name type="scientific">Tomitella fengzijianii</name>
    <dbReference type="NCBI Taxonomy" id="2597660"/>
    <lineage>
        <taxon>Bacteria</taxon>
        <taxon>Bacillati</taxon>
        <taxon>Actinomycetota</taxon>
        <taxon>Actinomycetes</taxon>
        <taxon>Mycobacteriales</taxon>
        <taxon>Tomitella</taxon>
    </lineage>
</organism>
<feature type="transmembrane region" description="Helical" evidence="21">
    <location>
        <begin position="50"/>
        <end position="72"/>
    </location>
</feature>
<evidence type="ECO:0000256" key="3">
    <source>
        <dbReference type="ARBA" id="ARBA00004651"/>
    </source>
</evidence>
<dbReference type="GO" id="GO:0005886">
    <property type="term" value="C:plasma membrane"/>
    <property type="evidence" value="ECO:0007669"/>
    <property type="project" value="UniProtKB-SubCell"/>
</dbReference>
<feature type="transmembrane region" description="Helical" evidence="21">
    <location>
        <begin position="92"/>
        <end position="114"/>
    </location>
</feature>
<dbReference type="GO" id="GO:0009325">
    <property type="term" value="C:nitrate reductase complex"/>
    <property type="evidence" value="ECO:0007669"/>
    <property type="project" value="InterPro"/>
</dbReference>
<evidence type="ECO:0000256" key="1">
    <source>
        <dbReference type="ARBA" id="ARBA00001942"/>
    </source>
</evidence>
<feature type="transmembrane region" description="Helical" evidence="21">
    <location>
        <begin position="6"/>
        <end position="29"/>
    </location>
</feature>
<evidence type="ECO:0000256" key="2">
    <source>
        <dbReference type="ARBA" id="ARBA00001970"/>
    </source>
</evidence>
<feature type="transmembrane region" description="Helical" evidence="21">
    <location>
        <begin position="193"/>
        <end position="222"/>
    </location>
</feature>
<proteinExistence type="inferred from homology"/>
<keyword evidence="6 20" id="KW-0349">Heme</keyword>
<sequence length="257" mass="28956">MNSSNGALEIFWDVIPYVSLAMMIVGLVWRYRYDKFGWTTRSSQLYESRLLRIGSPLFHYGIIVVFLGHIIGLVIPESWTHAIGISESVYHWVALSAGGIAGLATLVGVSILIYRRRRTGPVFIATTWNDKWMYVLLVATLVAGLSTTVIGMTPSGRAPDANYRATVSPWFRDFWSLQPDGSLMAAAPVQFQVHVAIALVLFAIWPLTRLVHVFSAPVWYLFRPYIVYRSRSAAKEGHLLGSDPQRRGWTRDAPARW</sequence>
<evidence type="ECO:0000256" key="5">
    <source>
        <dbReference type="ARBA" id="ARBA00022475"/>
    </source>
</evidence>
<dbReference type="GO" id="GO:0008940">
    <property type="term" value="F:nitrate reductase activity"/>
    <property type="evidence" value="ECO:0007669"/>
    <property type="project" value="InterPro"/>
</dbReference>
<keyword evidence="11 23" id="KW-0560">Oxidoreductase</keyword>
<dbReference type="InterPro" id="IPR036197">
    <property type="entry name" value="NarG-like_sf"/>
</dbReference>
<dbReference type="NCBIfam" id="TIGR00351">
    <property type="entry name" value="narI"/>
    <property type="match status" value="1"/>
</dbReference>
<keyword evidence="9" id="KW-0249">Electron transport</keyword>
<evidence type="ECO:0000256" key="4">
    <source>
        <dbReference type="ARBA" id="ARBA00022448"/>
    </source>
</evidence>
<comment type="subcellular location">
    <subcellularLocation>
        <location evidence="3">Cell membrane</location>
        <topology evidence="3">Multi-pass membrane protein</topology>
    </subcellularLocation>
</comment>
<keyword evidence="10 21" id="KW-1133">Transmembrane helix</keyword>
<dbReference type="OrthoDB" id="9788113at2"/>
<reference evidence="23 24" key="2">
    <citation type="submission" date="2019-07" db="EMBL/GenBank/DDBJ databases">
        <authorList>
            <person name="Huang Y."/>
        </authorList>
    </citation>
    <scope>NUCLEOTIDE SEQUENCE [LARGE SCALE GENOMIC DNA]</scope>
    <source>
        <strain evidence="23 24">HY188</strain>
    </source>
</reference>
<evidence type="ECO:0000256" key="8">
    <source>
        <dbReference type="ARBA" id="ARBA00022723"/>
    </source>
</evidence>
<gene>
    <name evidence="23" type="primary">narI</name>
    <name evidence="23" type="ORF">FO059_03650</name>
</gene>
<evidence type="ECO:0000256" key="17">
    <source>
        <dbReference type="ARBA" id="ARBA00061196"/>
    </source>
</evidence>
<reference evidence="23 24" key="1">
    <citation type="submission" date="2019-07" db="EMBL/GenBank/DDBJ databases">
        <title>Tomitella cavernea sp. nov., an actinomycete isolated from soil.</title>
        <authorList>
            <person name="Cheng J."/>
        </authorList>
    </citation>
    <scope>NUCLEOTIDE SEQUENCE [LARGE SCALE GENOMIC DNA]</scope>
    <source>
        <strain evidence="23 24">HY188</strain>
    </source>
</reference>
<evidence type="ECO:0000256" key="9">
    <source>
        <dbReference type="ARBA" id="ARBA00022982"/>
    </source>
</evidence>
<comment type="similarity">
    <text evidence="18">In the N-terminal section; belongs to the nitrate reductase alpha subunit family.</text>
</comment>
<feature type="binding site" description="axial binding residue" evidence="20">
    <location>
        <position position="59"/>
    </location>
    <ligand>
        <name>heme b</name>
        <dbReference type="ChEBI" id="CHEBI:60344"/>
        <label>1</label>
    </ligand>
    <ligandPart>
        <name>Fe</name>
        <dbReference type="ChEBI" id="CHEBI:18248"/>
    </ligandPart>
</feature>
<dbReference type="GO" id="GO:0019645">
    <property type="term" value="P:anaerobic electron transport chain"/>
    <property type="evidence" value="ECO:0007669"/>
    <property type="project" value="TreeGrafter"/>
</dbReference>
<dbReference type="GO" id="GO:0046872">
    <property type="term" value="F:metal ion binding"/>
    <property type="evidence" value="ECO:0007669"/>
    <property type="project" value="UniProtKB-KW"/>
</dbReference>
<dbReference type="FunFam" id="1.20.950.20:FF:000001">
    <property type="entry name" value="Respiratory nitrate reductase subunit gamma"/>
    <property type="match status" value="1"/>
</dbReference>
<keyword evidence="8" id="KW-0479">Metal-binding</keyword>
<evidence type="ECO:0000256" key="10">
    <source>
        <dbReference type="ARBA" id="ARBA00022989"/>
    </source>
</evidence>
<dbReference type="GO" id="GO:0042128">
    <property type="term" value="P:nitrate assimilation"/>
    <property type="evidence" value="ECO:0007669"/>
    <property type="project" value="UniProtKB-KW"/>
</dbReference>
<dbReference type="PANTHER" id="PTHR30598">
    <property type="entry name" value="NITRATE REDUCTASE PRIVATE CHAPERONE, REDOX ENZYME MATURATION PROTEIN REMP FAMILY"/>
    <property type="match status" value="1"/>
</dbReference>
<dbReference type="GO" id="GO:0009055">
    <property type="term" value="F:electron transfer activity"/>
    <property type="evidence" value="ECO:0007669"/>
    <property type="project" value="TreeGrafter"/>
</dbReference>
<dbReference type="PANTHER" id="PTHR30598:SF3">
    <property type="entry name" value="RESPIRATORY NITRATE REDUCTASE 1 GAMMA CHAIN"/>
    <property type="match status" value="1"/>
</dbReference>
<evidence type="ECO:0000313" key="24">
    <source>
        <dbReference type="Proteomes" id="UP000317344"/>
    </source>
</evidence>
<dbReference type="InterPro" id="IPR023234">
    <property type="entry name" value="NarG-like_domain"/>
</dbReference>
<dbReference type="InterPro" id="IPR003816">
    <property type="entry name" value="Nitrate_red_gam"/>
</dbReference>
<evidence type="ECO:0000256" key="15">
    <source>
        <dbReference type="ARBA" id="ARBA00056200"/>
    </source>
</evidence>
<feature type="transmembrane region" description="Helical" evidence="21">
    <location>
        <begin position="134"/>
        <end position="153"/>
    </location>
</feature>
<comment type="function">
    <text evidence="15">Does not seem to have nitrate reductase activity.</text>
</comment>
<feature type="binding site" description="axial binding residue" evidence="20">
    <location>
        <position position="69"/>
    </location>
    <ligand>
        <name>heme b</name>
        <dbReference type="ChEBI" id="CHEBI:60344"/>
        <label>1</label>
    </ligand>
    <ligandPart>
        <name>Fe</name>
        <dbReference type="ChEBI" id="CHEBI:18248"/>
    </ligandPart>
</feature>
<dbReference type="RefSeq" id="WP_143906441.1">
    <property type="nucleotide sequence ID" value="NZ_CP041765.1"/>
</dbReference>
<comment type="cofactor">
    <cofactor evidence="1">
        <name>Mo-bis(molybdopterin guanine dinucleotide)</name>
        <dbReference type="ChEBI" id="CHEBI:60539"/>
    </cofactor>
</comment>
<dbReference type="SUPFAM" id="SSF103501">
    <property type="entry name" value="Respiratory nitrate reductase 1 gamma chain"/>
    <property type="match status" value="1"/>
</dbReference>
<evidence type="ECO:0000256" key="20">
    <source>
        <dbReference type="PIRSR" id="PIRSR603816-1"/>
    </source>
</evidence>
<dbReference type="EMBL" id="CP041765">
    <property type="protein sequence ID" value="QDQ96596.1"/>
    <property type="molecule type" value="Genomic_DNA"/>
</dbReference>
<evidence type="ECO:0000256" key="7">
    <source>
        <dbReference type="ARBA" id="ARBA00022692"/>
    </source>
</evidence>
<dbReference type="AlphaFoldDB" id="A0A516X0H4"/>
<evidence type="ECO:0000256" key="21">
    <source>
        <dbReference type="SAM" id="Phobius"/>
    </source>
</evidence>
<evidence type="ECO:0000256" key="16">
    <source>
        <dbReference type="ARBA" id="ARBA00061095"/>
    </source>
</evidence>
<keyword evidence="7 21" id="KW-0812">Transmembrane</keyword>
<keyword evidence="12 20" id="KW-0408">Iron</keyword>
<dbReference type="Proteomes" id="UP000317344">
    <property type="component" value="Chromosome"/>
</dbReference>
<comment type="similarity">
    <text evidence="16">In the central section; belongs to the NarJ/NarW family.</text>
</comment>
<dbReference type="KEGG" id="toy:FO059_03650"/>
<protein>
    <recommendedName>
        <fullName evidence="19">Nitrate reductase-like protein NarX</fullName>
    </recommendedName>
</protein>
<evidence type="ECO:0000256" key="13">
    <source>
        <dbReference type="ARBA" id="ARBA00023063"/>
    </source>
</evidence>
<feature type="binding site" description="axial binding residue" evidence="20">
    <location>
        <position position="212"/>
    </location>
    <ligand>
        <name>heme b</name>
        <dbReference type="ChEBI" id="CHEBI:60344"/>
        <label>1</label>
    </ligand>
    <ligandPart>
        <name>Fe</name>
        <dbReference type="ChEBI" id="CHEBI:18248"/>
    </ligandPart>
</feature>
<evidence type="ECO:0000256" key="14">
    <source>
        <dbReference type="ARBA" id="ARBA00023136"/>
    </source>
</evidence>
<dbReference type="InterPro" id="IPR051936">
    <property type="entry name" value="Heme-iron_electron_transfer"/>
</dbReference>
<evidence type="ECO:0000256" key="6">
    <source>
        <dbReference type="ARBA" id="ARBA00022617"/>
    </source>
</evidence>
<keyword evidence="24" id="KW-1185">Reference proteome</keyword>
<evidence type="ECO:0000259" key="22">
    <source>
        <dbReference type="Pfam" id="PF02665"/>
    </source>
</evidence>
<evidence type="ECO:0000256" key="12">
    <source>
        <dbReference type="ARBA" id="ARBA00023004"/>
    </source>
</evidence>
<evidence type="ECO:0000256" key="18">
    <source>
        <dbReference type="ARBA" id="ARBA00061480"/>
    </source>
</evidence>
<keyword evidence="14 21" id="KW-0472">Membrane</keyword>